<dbReference type="EMBL" id="JASBWR010000013">
    <property type="protein sequence ID" value="KAJ9110283.1"/>
    <property type="molecule type" value="Genomic_DNA"/>
</dbReference>
<evidence type="ECO:0000313" key="2">
    <source>
        <dbReference type="Proteomes" id="UP001241377"/>
    </source>
</evidence>
<protein>
    <submittedName>
        <fullName evidence="1">Uncharacterized protein</fullName>
    </submittedName>
</protein>
<gene>
    <name evidence="1" type="ORF">QFC19_001686</name>
</gene>
<reference evidence="1" key="1">
    <citation type="submission" date="2023-04" db="EMBL/GenBank/DDBJ databases">
        <title>Draft Genome sequencing of Naganishia species isolated from polar environments using Oxford Nanopore Technology.</title>
        <authorList>
            <person name="Leo P."/>
            <person name="Venkateswaran K."/>
        </authorList>
    </citation>
    <scope>NUCLEOTIDE SEQUENCE</scope>
    <source>
        <strain evidence="1">MNA-CCFEE 5261</strain>
    </source>
</reference>
<accession>A0ACC2WFU9</accession>
<sequence length="401" mass="43520">MPPVNNITILGGGLTGLTLAYRLSRLIPTLPSLSRTSADSLHRHTGAHRDTRITLIERSERIGGWVNSKSEVVRVPKSITKGKGKVQSEAIDVEVTLEAGPRSIRPKGSAGAAYMLKLNLTLRSFQIQDLSLESSILSVPLDHPSAQNRFILSRATNRLVRLPSGLKDVMGFPSSGGKVNSPNGDVVAGTDAGEERRLRKLLRRGILGDLFKARSTGSPVQATSGYKDTTVHQLVCNTLGPSVANSLISSMVHGIYAADSRKLSVRSTFPMLWDAMYPSSANASSIKKTGSLVWNLLSSSLFGRKIPKTPEQEQRAKEEASAWHELGDLNNERKKWSVYGLQGGLGILTDKIREAVEESKVEVATNCVVENIRVGSQGVVEVCLPSIPYFNAETILNLQFL</sequence>
<comment type="caution">
    <text evidence="1">The sequence shown here is derived from an EMBL/GenBank/DDBJ whole genome shotgun (WGS) entry which is preliminary data.</text>
</comment>
<organism evidence="1 2">
    <name type="scientific">Naganishia cerealis</name>
    <dbReference type="NCBI Taxonomy" id="610337"/>
    <lineage>
        <taxon>Eukaryota</taxon>
        <taxon>Fungi</taxon>
        <taxon>Dikarya</taxon>
        <taxon>Basidiomycota</taxon>
        <taxon>Agaricomycotina</taxon>
        <taxon>Tremellomycetes</taxon>
        <taxon>Filobasidiales</taxon>
        <taxon>Filobasidiaceae</taxon>
        <taxon>Naganishia</taxon>
    </lineage>
</organism>
<keyword evidence="2" id="KW-1185">Reference proteome</keyword>
<dbReference type="Proteomes" id="UP001241377">
    <property type="component" value="Unassembled WGS sequence"/>
</dbReference>
<proteinExistence type="predicted"/>
<evidence type="ECO:0000313" key="1">
    <source>
        <dbReference type="EMBL" id="KAJ9110283.1"/>
    </source>
</evidence>
<name>A0ACC2WFU9_9TREE</name>